<dbReference type="InterPro" id="IPR036491">
    <property type="entry name" value="YugN-like_sf"/>
</dbReference>
<sequence length="133" mass="15042">MIEIPSKLEGEQYSLFDLESELKPLGYSIGGGWDYEKGFFDYKIDDEVGYQYLRVPFTASSGALDSRNTSVAIGRPFLLSHKYQIGLDDHARVGNFQASFNQFSEPQDKDASFPEEYIDVGKALVKELEELLL</sequence>
<dbReference type="RefSeq" id="WP_155114147.1">
    <property type="nucleotide sequence ID" value="NZ_WMIB01000035.1"/>
</dbReference>
<comment type="caution">
    <text evidence="1">The sequence shown here is derived from an EMBL/GenBank/DDBJ whole genome shotgun (WGS) entry which is preliminary data.</text>
</comment>
<evidence type="ECO:0008006" key="3">
    <source>
        <dbReference type="Google" id="ProtNLM"/>
    </source>
</evidence>
<dbReference type="SUPFAM" id="SSF160755">
    <property type="entry name" value="YugN-like"/>
    <property type="match status" value="1"/>
</dbReference>
<accession>A0A7X2V722</accession>
<dbReference type="InterPro" id="IPR014967">
    <property type="entry name" value="Uncharacterised_YugN-like"/>
</dbReference>
<reference evidence="1 2" key="1">
    <citation type="journal article" date="2017" name="Int. J. Syst. Evol. Microbiol.">
        <title>Bacillus mangrovi sp. nov., isolated from a sediment sample from a mangrove forest.</title>
        <authorList>
            <person name="Gupta V."/>
            <person name="Singh P.K."/>
            <person name="Korpole S."/>
            <person name="Tanuku N.R.S."/>
            <person name="Pinnaka A.K."/>
        </authorList>
    </citation>
    <scope>NUCLEOTIDE SEQUENCE [LARGE SCALE GENOMIC DNA]</scope>
    <source>
        <strain evidence="1 2">KCTC 33872</strain>
    </source>
</reference>
<dbReference type="AlphaFoldDB" id="A0A7X2V722"/>
<dbReference type="Pfam" id="PF08868">
    <property type="entry name" value="YugN"/>
    <property type="match status" value="1"/>
</dbReference>
<keyword evidence="2" id="KW-1185">Reference proteome</keyword>
<organism evidence="1 2">
    <name type="scientific">Metabacillus mangrovi</name>
    <dbReference type="NCBI Taxonomy" id="1491830"/>
    <lineage>
        <taxon>Bacteria</taxon>
        <taxon>Bacillati</taxon>
        <taxon>Bacillota</taxon>
        <taxon>Bacilli</taxon>
        <taxon>Bacillales</taxon>
        <taxon>Bacillaceae</taxon>
        <taxon>Metabacillus</taxon>
    </lineage>
</organism>
<dbReference type="Gene3D" id="3.30.310.100">
    <property type="entry name" value="YugN-like"/>
    <property type="match status" value="1"/>
</dbReference>
<gene>
    <name evidence="1" type="ORF">GKZ89_19835</name>
</gene>
<protein>
    <recommendedName>
        <fullName evidence="3">YugN-like family protein</fullName>
    </recommendedName>
</protein>
<dbReference type="EMBL" id="WMIB01000035">
    <property type="protein sequence ID" value="MTH55649.1"/>
    <property type="molecule type" value="Genomic_DNA"/>
</dbReference>
<evidence type="ECO:0000313" key="1">
    <source>
        <dbReference type="EMBL" id="MTH55649.1"/>
    </source>
</evidence>
<name>A0A7X2V722_9BACI</name>
<dbReference type="Proteomes" id="UP000434639">
    <property type="component" value="Unassembled WGS sequence"/>
</dbReference>
<proteinExistence type="predicted"/>
<evidence type="ECO:0000313" key="2">
    <source>
        <dbReference type="Proteomes" id="UP000434639"/>
    </source>
</evidence>
<dbReference type="OrthoDB" id="2988890at2"/>